<dbReference type="AlphaFoldDB" id="A0A4R1XBS5"/>
<dbReference type="PIRSF" id="PIRSF035170">
    <property type="entry name" value="HD_phosphohydro"/>
    <property type="match status" value="1"/>
</dbReference>
<keyword evidence="2" id="KW-1185">Reference proteome</keyword>
<dbReference type="OrthoDB" id="9808993at2"/>
<sequence length="207" mass="24137">MKISIQQQFEHYWLQFQQHYQLDAVHGQVVYAGLVQAYSETQRAYHSMQHIVECLDLLAQVLDQLEDPFAVQLAIWFHDAVYDPQATDNEQQSAVLMQQQCQPWLSPQQSQKIAAWIEATQHHQPSKDNDLNYLLDIDLAILGSSASRFAEYELQIREEYSWVAAEVYAQKRAAVLQHFYQMQPLYQTEYFSTQLEQRAKANLSPSP</sequence>
<dbReference type="Gene3D" id="1.10.3210.50">
    <property type="match status" value="1"/>
</dbReference>
<organism evidence="1 2">
    <name type="scientific">Acinetobacter calcoaceticus</name>
    <dbReference type="NCBI Taxonomy" id="471"/>
    <lineage>
        <taxon>Bacteria</taxon>
        <taxon>Pseudomonadati</taxon>
        <taxon>Pseudomonadota</taxon>
        <taxon>Gammaproteobacteria</taxon>
        <taxon>Moraxellales</taxon>
        <taxon>Moraxellaceae</taxon>
        <taxon>Acinetobacter</taxon>
        <taxon>Acinetobacter calcoaceticus/baumannii complex</taxon>
    </lineage>
</organism>
<evidence type="ECO:0000313" key="2">
    <source>
        <dbReference type="Proteomes" id="UP000294963"/>
    </source>
</evidence>
<evidence type="ECO:0000313" key="1">
    <source>
        <dbReference type="EMBL" id="TCM60479.1"/>
    </source>
</evidence>
<comment type="caution">
    <text evidence="1">The sequence shown here is derived from an EMBL/GenBank/DDBJ whole genome shotgun (WGS) entry which is preliminary data.</text>
</comment>
<dbReference type="PANTHER" id="PTHR21174">
    <property type="match status" value="1"/>
</dbReference>
<accession>A0A4R1XBS5</accession>
<proteinExistence type="predicted"/>
<keyword evidence="1" id="KW-0378">Hydrolase</keyword>
<dbReference type="GO" id="GO:0016787">
    <property type="term" value="F:hydrolase activity"/>
    <property type="evidence" value="ECO:0007669"/>
    <property type="project" value="UniProtKB-KW"/>
</dbReference>
<dbReference type="SUPFAM" id="SSF109604">
    <property type="entry name" value="HD-domain/PDEase-like"/>
    <property type="match status" value="1"/>
</dbReference>
<dbReference type="Proteomes" id="UP000294963">
    <property type="component" value="Unassembled WGS sequence"/>
</dbReference>
<dbReference type="PANTHER" id="PTHR21174:SF0">
    <property type="entry name" value="HD PHOSPHOHYDROLASE FAMILY PROTEIN-RELATED"/>
    <property type="match status" value="1"/>
</dbReference>
<dbReference type="InterPro" id="IPR009218">
    <property type="entry name" value="HD_phosphohydro"/>
</dbReference>
<reference evidence="1 2" key="1">
    <citation type="submission" date="2019-03" db="EMBL/GenBank/DDBJ databases">
        <title>Genomic analyses of the natural microbiome of Caenorhabditis elegans.</title>
        <authorList>
            <person name="Samuel B."/>
        </authorList>
    </citation>
    <scope>NUCLEOTIDE SEQUENCE [LARGE SCALE GENOMIC DNA]</scope>
    <source>
        <strain evidence="1 2">JUb89</strain>
    </source>
</reference>
<protein>
    <submittedName>
        <fullName evidence="1">Putative metal-dependent HD superfamily phosphohydrolase</fullName>
    </submittedName>
</protein>
<dbReference type="EMBL" id="SLVJ01000032">
    <property type="protein sequence ID" value="TCM60479.1"/>
    <property type="molecule type" value="Genomic_DNA"/>
</dbReference>
<gene>
    <name evidence="1" type="ORF">EC844_1326</name>
</gene>
<name>A0A4R1XBS5_ACICA</name>